<gene>
    <name evidence="2" type="ORF">INP59_14465</name>
</gene>
<sequence length="74" mass="8433">MGEMTRSIVRLPPVEDPETGTVYESDGERLTLTYRCDCGTELEGTAVLYDKWTNDFRLRVIDEVAEVLREECCG</sequence>
<dbReference type="AlphaFoldDB" id="A0A7M2XHK3"/>
<reference evidence="2 3" key="1">
    <citation type="submission" date="2020-10" db="EMBL/GenBank/DDBJ databases">
        <title>Whole genome sequence of oil-degrading bacteria Rhodococcus pyridinivorans strain 5Ap.</title>
        <authorList>
            <person name="Akhremchuk A.E."/>
            <person name="Valentovich L.N."/>
            <person name="Charniauskaya M.I."/>
            <person name="Bukliarevich H.A."/>
            <person name="Titok M.A."/>
        </authorList>
    </citation>
    <scope>NUCLEOTIDE SEQUENCE [LARGE SCALE GENOMIC DNA]</scope>
    <source>
        <strain evidence="2 3">5Ap</strain>
    </source>
</reference>
<evidence type="ECO:0000256" key="1">
    <source>
        <dbReference type="SAM" id="MobiDB-lite"/>
    </source>
</evidence>
<dbReference type="EMBL" id="CP063450">
    <property type="protein sequence ID" value="QOV97177.1"/>
    <property type="molecule type" value="Genomic_DNA"/>
</dbReference>
<dbReference type="RefSeq" id="WP_193902228.1">
    <property type="nucleotide sequence ID" value="NZ_CP063450.1"/>
</dbReference>
<proteinExistence type="predicted"/>
<evidence type="ECO:0000313" key="2">
    <source>
        <dbReference type="EMBL" id="QOV97177.1"/>
    </source>
</evidence>
<accession>A0A7M2XHK3</accession>
<name>A0A7M2XHK3_9NOCA</name>
<evidence type="ECO:0000313" key="3">
    <source>
        <dbReference type="Proteomes" id="UP000593818"/>
    </source>
</evidence>
<organism evidence="2 3">
    <name type="scientific">Rhodococcus pyridinivorans</name>
    <dbReference type="NCBI Taxonomy" id="103816"/>
    <lineage>
        <taxon>Bacteria</taxon>
        <taxon>Bacillati</taxon>
        <taxon>Actinomycetota</taxon>
        <taxon>Actinomycetes</taxon>
        <taxon>Mycobacteriales</taxon>
        <taxon>Nocardiaceae</taxon>
        <taxon>Rhodococcus</taxon>
    </lineage>
</organism>
<keyword evidence="3" id="KW-1185">Reference proteome</keyword>
<dbReference type="Proteomes" id="UP000593818">
    <property type="component" value="Chromosome"/>
</dbReference>
<protein>
    <submittedName>
        <fullName evidence="2">Uncharacterized protein</fullName>
    </submittedName>
</protein>
<feature type="region of interest" description="Disordered" evidence="1">
    <location>
        <begin position="1"/>
        <end position="22"/>
    </location>
</feature>